<feature type="transmembrane region" description="Helical" evidence="1">
    <location>
        <begin position="110"/>
        <end position="134"/>
    </location>
</feature>
<dbReference type="Gene3D" id="1.10.1760.20">
    <property type="match status" value="1"/>
</dbReference>
<proteinExistence type="predicted"/>
<dbReference type="Proteomes" id="UP000469440">
    <property type="component" value="Unassembled WGS sequence"/>
</dbReference>
<keyword evidence="1" id="KW-1133">Transmembrane helix</keyword>
<evidence type="ECO:0000313" key="3">
    <source>
        <dbReference type="Proteomes" id="UP000469440"/>
    </source>
</evidence>
<dbReference type="EMBL" id="VWXL01000100">
    <property type="protein sequence ID" value="MVB12589.1"/>
    <property type="molecule type" value="Genomic_DNA"/>
</dbReference>
<gene>
    <name evidence="2" type="primary">niaX</name>
    <name evidence="2" type="ORF">CAFE_33300</name>
</gene>
<feature type="transmembrane region" description="Helical" evidence="1">
    <location>
        <begin position="47"/>
        <end position="72"/>
    </location>
</feature>
<evidence type="ECO:0000256" key="1">
    <source>
        <dbReference type="SAM" id="Phobius"/>
    </source>
</evidence>
<protein>
    <submittedName>
        <fullName evidence="2">Niacin transporter NiaX</fullName>
    </submittedName>
</protein>
<feature type="transmembrane region" description="Helical" evidence="1">
    <location>
        <begin position="79"/>
        <end position="98"/>
    </location>
</feature>
<evidence type="ECO:0000313" key="2">
    <source>
        <dbReference type="EMBL" id="MVB12589.1"/>
    </source>
</evidence>
<keyword evidence="3" id="KW-1185">Reference proteome</keyword>
<dbReference type="AlphaFoldDB" id="A0A6N8I3Q4"/>
<organism evidence="2 3">
    <name type="scientific">Caproicibacter fermentans</name>
    <dbReference type="NCBI Taxonomy" id="2576756"/>
    <lineage>
        <taxon>Bacteria</taxon>
        <taxon>Bacillati</taxon>
        <taxon>Bacillota</taxon>
        <taxon>Clostridia</taxon>
        <taxon>Eubacteriales</taxon>
        <taxon>Acutalibacteraceae</taxon>
        <taxon>Caproicibacter</taxon>
    </lineage>
</organism>
<feature type="transmembrane region" description="Helical" evidence="1">
    <location>
        <begin position="146"/>
        <end position="165"/>
    </location>
</feature>
<accession>A0A6N8I3Q4</accession>
<name>A0A6N8I3Q4_9FIRM</name>
<comment type="caution">
    <text evidence="2">The sequence shown here is derived from an EMBL/GenBank/DDBJ whole genome shotgun (WGS) entry which is preliminary data.</text>
</comment>
<keyword evidence="1" id="KW-0472">Membrane</keyword>
<dbReference type="OrthoDB" id="1631895at2"/>
<reference evidence="2 3" key="1">
    <citation type="submission" date="2019-09" db="EMBL/GenBank/DDBJ databases">
        <title>Genome sequence of Clostridium sp. EA1.</title>
        <authorList>
            <person name="Poehlein A."/>
            <person name="Bengelsdorf F.R."/>
            <person name="Daniel R."/>
        </authorList>
    </citation>
    <scope>NUCLEOTIDE SEQUENCE [LARGE SCALE GENOMIC DNA]</scope>
    <source>
        <strain evidence="2 3">EA1</strain>
    </source>
</reference>
<keyword evidence="1" id="KW-0812">Transmembrane</keyword>
<dbReference type="RefSeq" id="WP_066650306.1">
    <property type="nucleotide sequence ID" value="NZ_VWXL01000100.1"/>
</dbReference>
<sequence length="191" mass="20280">MNRKNAMQNIQTMTIAALLCAVGIVIPMTFPKIVIGPASFTLASHVPIFLAMFISPGVAVAVTLGTTLGFFLSGLPLVITLRALSHIIFVVIGSVMLQKRPAAMMFSAKTFLFGLFLGVIHAASEVVVVTFFYFGGRLSSAVYSSGYVMFALLLIGLGGLIHSMVDFGISVAAWKPVSRVIRIPVSARAKG</sequence>